<evidence type="ECO:0000256" key="1">
    <source>
        <dbReference type="ARBA" id="ARBA00005350"/>
    </source>
</evidence>
<comment type="function">
    <text evidence="2">May mediate accelerated ATP-independent bidirectional transbilayer migration of phospholipids upon binding calcium ions that results in a loss of phospholipid asymmetry in the plasma membrane.</text>
</comment>
<dbReference type="InterPro" id="IPR025659">
    <property type="entry name" value="Tubby-like_C"/>
</dbReference>
<dbReference type="EMBL" id="LIAE01007150">
    <property type="protein sequence ID" value="PAV81651.1"/>
    <property type="molecule type" value="Genomic_DNA"/>
</dbReference>
<protein>
    <recommendedName>
        <fullName evidence="2">Phospholipid scramblase</fullName>
    </recommendedName>
</protein>
<comment type="cofactor">
    <cofactor evidence="2">
        <name>Ca(2+)</name>
        <dbReference type="ChEBI" id="CHEBI:29108"/>
    </cofactor>
</comment>
<keyword evidence="2" id="KW-0106">Calcium</keyword>
<dbReference type="PANTHER" id="PTHR23248">
    <property type="entry name" value="PHOSPHOLIPID SCRAMBLASE-RELATED"/>
    <property type="match status" value="1"/>
</dbReference>
<evidence type="ECO:0000313" key="3">
    <source>
        <dbReference type="EMBL" id="PAV81651.1"/>
    </source>
</evidence>
<keyword evidence="2" id="KW-0449">Lipoprotein</keyword>
<dbReference type="OrthoDB" id="10041953at2759"/>
<sequence>MYPMPPGTITMQPGYAMHPGQMNGMGQSMMMGAAMGAGMGMMNGGMMGVGTDGLPIVGAGMGLIAEMADDAHMEQQIGGPVMAMNVPAPMPGVPLGLEYLTMLDLVMVHQKMEIIEMVAAWETKNKYVLKNANAQQVYFAFEESDMCERQMCGPKRGWTMHIVDNFKRLGQIRQKQAGCASCFVVVDSEGKEIFTIDGPCCCMMCCCNDKEFPVETMDGNVIGAVTKKWSGCFREGFTDADVFSVTFPKDLDVKMKAILLGATFLIDFMEFEQAQRQRQQ</sequence>
<evidence type="ECO:0000313" key="4">
    <source>
        <dbReference type="Proteomes" id="UP000218231"/>
    </source>
</evidence>
<evidence type="ECO:0000256" key="2">
    <source>
        <dbReference type="RuleBase" id="RU363116"/>
    </source>
</evidence>
<dbReference type="STRING" id="2018661.A0A2A2L5W1"/>
<keyword evidence="4" id="KW-1185">Reference proteome</keyword>
<organism evidence="3 4">
    <name type="scientific">Diploscapter pachys</name>
    <dbReference type="NCBI Taxonomy" id="2018661"/>
    <lineage>
        <taxon>Eukaryota</taxon>
        <taxon>Metazoa</taxon>
        <taxon>Ecdysozoa</taxon>
        <taxon>Nematoda</taxon>
        <taxon>Chromadorea</taxon>
        <taxon>Rhabditida</taxon>
        <taxon>Rhabditina</taxon>
        <taxon>Rhabditomorpha</taxon>
        <taxon>Rhabditoidea</taxon>
        <taxon>Rhabditidae</taxon>
        <taxon>Diploscapter</taxon>
    </lineage>
</organism>
<reference evidence="3 4" key="1">
    <citation type="journal article" date="2017" name="Curr. Biol.">
        <title>Genome architecture and evolution of a unichromosomal asexual nematode.</title>
        <authorList>
            <person name="Fradin H."/>
            <person name="Zegar C."/>
            <person name="Gutwein M."/>
            <person name="Lucas J."/>
            <person name="Kovtun M."/>
            <person name="Corcoran D."/>
            <person name="Baugh L.R."/>
            <person name="Kiontke K."/>
            <person name="Gunsalus K."/>
            <person name="Fitch D.H."/>
            <person name="Piano F."/>
        </authorList>
    </citation>
    <scope>NUCLEOTIDE SEQUENCE [LARGE SCALE GENOMIC DNA]</scope>
    <source>
        <strain evidence="3">PF1309</strain>
    </source>
</reference>
<dbReference type="Proteomes" id="UP000218231">
    <property type="component" value="Unassembled WGS sequence"/>
</dbReference>
<comment type="caution">
    <text evidence="3">The sequence shown here is derived from an EMBL/GenBank/DDBJ whole genome shotgun (WGS) entry which is preliminary data.</text>
</comment>
<accession>A0A2A2L5W1</accession>
<proteinExistence type="inferred from homology"/>
<dbReference type="InterPro" id="IPR005552">
    <property type="entry name" value="Scramblase"/>
</dbReference>
<name>A0A2A2L5W1_9BILA</name>
<dbReference type="GO" id="GO:0005886">
    <property type="term" value="C:plasma membrane"/>
    <property type="evidence" value="ECO:0007669"/>
    <property type="project" value="TreeGrafter"/>
</dbReference>
<dbReference type="Pfam" id="PF03803">
    <property type="entry name" value="Scramblase"/>
    <property type="match status" value="1"/>
</dbReference>
<dbReference type="SUPFAM" id="SSF54518">
    <property type="entry name" value="Tubby C-terminal domain-like"/>
    <property type="match status" value="1"/>
</dbReference>
<comment type="similarity">
    <text evidence="1 2">Belongs to the phospholipid scramblase family.</text>
</comment>
<gene>
    <name evidence="3" type="ORF">WR25_17490</name>
</gene>
<dbReference type="GO" id="GO:0017128">
    <property type="term" value="F:phospholipid scramblase activity"/>
    <property type="evidence" value="ECO:0007669"/>
    <property type="project" value="InterPro"/>
</dbReference>
<dbReference type="PANTHER" id="PTHR23248:SF63">
    <property type="entry name" value="PHOSPHOLIPID SCRAMBLASE"/>
    <property type="match status" value="1"/>
</dbReference>
<dbReference type="AlphaFoldDB" id="A0A2A2L5W1"/>
<keyword evidence="2" id="KW-0564">Palmitate</keyword>